<reference evidence="2" key="1">
    <citation type="submission" date="2023-06" db="EMBL/GenBank/DDBJ databases">
        <authorList>
            <person name="Zeman M."/>
            <person name="Kubasova T."/>
            <person name="Jahodarova E."/>
            <person name="Nykrynova M."/>
            <person name="Rychlik I."/>
        </authorList>
    </citation>
    <scope>NUCLEOTIDE SEQUENCE</scope>
    <source>
        <strain evidence="2">176_SSukc20</strain>
    </source>
</reference>
<reference evidence="2" key="2">
    <citation type="submission" date="2024-05" db="EMBL/GenBank/DDBJ databases">
        <title>Identification and characterization of horizontal gene transfer across gut microbiota members of farm animals based on homology search.</title>
        <authorList>
            <person name="Schwarzerova J."/>
            <person name="Nykrynova M."/>
            <person name="Jureckova K."/>
            <person name="Cejkova D."/>
            <person name="Rychlik I."/>
        </authorList>
    </citation>
    <scope>NUCLEOTIDE SEQUENCE</scope>
    <source>
        <strain evidence="2">176_SSukc20</strain>
    </source>
</reference>
<sequence>MTSLQNLNGTRQNMAEDESLQEVPKIIHYCWFGGGELSKSAKKTLASWERFAPGFEIRRCDETTFDVTSCDWTRKAYDAKKYAFVADYARFKMIYDYGGVYMDLGSKLIRDITSLVEDYSPLSAIEELSRMVAPGLILVARPHDPVVASVLSRYEVMSFIDDPEYLIRNTVNDVFVAELEKLGYSHKDEWQTVGDWTLLPSSAFNPVYGIGGYHIKRDTYSIHQSSGSWTEPELRVKQKIVRLLAPFLGRRIAQIIGRTIGEIKVKGIRNGAISLFNVTRDVMTREQR</sequence>
<dbReference type="Pfam" id="PF04488">
    <property type="entry name" value="Gly_transf_sug"/>
    <property type="match status" value="1"/>
</dbReference>
<dbReference type="Gene3D" id="3.90.550.20">
    <property type="match status" value="1"/>
</dbReference>
<evidence type="ECO:0000256" key="1">
    <source>
        <dbReference type="ARBA" id="ARBA00022679"/>
    </source>
</evidence>
<organism evidence="2 3">
    <name type="scientific">Collinsella ihumii</name>
    <dbReference type="NCBI Taxonomy" id="1720204"/>
    <lineage>
        <taxon>Bacteria</taxon>
        <taxon>Bacillati</taxon>
        <taxon>Actinomycetota</taxon>
        <taxon>Coriobacteriia</taxon>
        <taxon>Coriobacteriales</taxon>
        <taxon>Coriobacteriaceae</taxon>
        <taxon>Collinsella</taxon>
    </lineage>
</organism>
<dbReference type="PANTHER" id="PTHR32385:SF15">
    <property type="entry name" value="INOSITOL PHOSPHOCERAMIDE MANNOSYLTRANSFERASE 1"/>
    <property type="match status" value="1"/>
</dbReference>
<keyword evidence="1" id="KW-0808">Transferase</keyword>
<protein>
    <submittedName>
        <fullName evidence="2">Glycosyltransferase</fullName>
    </submittedName>
</protein>
<proteinExistence type="predicted"/>
<keyword evidence="3" id="KW-1185">Reference proteome</keyword>
<accession>A0ABT7XH44</accession>
<dbReference type="PANTHER" id="PTHR32385">
    <property type="entry name" value="MANNOSYL PHOSPHORYLINOSITOL CERAMIDE SYNTHASE"/>
    <property type="match status" value="1"/>
</dbReference>
<dbReference type="InterPro" id="IPR029044">
    <property type="entry name" value="Nucleotide-diphossugar_trans"/>
</dbReference>
<comment type="caution">
    <text evidence="2">The sequence shown here is derived from an EMBL/GenBank/DDBJ whole genome shotgun (WGS) entry which is preliminary data.</text>
</comment>
<evidence type="ECO:0000313" key="2">
    <source>
        <dbReference type="EMBL" id="MDN0064730.1"/>
    </source>
</evidence>
<gene>
    <name evidence="2" type="ORF">QVN30_10480</name>
</gene>
<dbReference type="Proteomes" id="UP001168435">
    <property type="component" value="Unassembled WGS sequence"/>
</dbReference>
<dbReference type="RefSeq" id="WP_289836312.1">
    <property type="nucleotide sequence ID" value="NZ_JAUEIQ010000012.1"/>
</dbReference>
<dbReference type="SUPFAM" id="SSF53448">
    <property type="entry name" value="Nucleotide-diphospho-sugar transferases"/>
    <property type="match status" value="1"/>
</dbReference>
<name>A0ABT7XH44_9ACTN</name>
<dbReference type="InterPro" id="IPR051706">
    <property type="entry name" value="Glycosyltransferase_domain"/>
</dbReference>
<dbReference type="InterPro" id="IPR007577">
    <property type="entry name" value="GlycoTrfase_DXD_sugar-bd_CS"/>
</dbReference>
<dbReference type="EMBL" id="JAUEIQ010000012">
    <property type="protein sequence ID" value="MDN0064730.1"/>
    <property type="molecule type" value="Genomic_DNA"/>
</dbReference>
<evidence type="ECO:0000313" key="3">
    <source>
        <dbReference type="Proteomes" id="UP001168435"/>
    </source>
</evidence>